<comment type="caution">
    <text evidence="8">The sequence shown here is derived from an EMBL/GenBank/DDBJ whole genome shotgun (WGS) entry which is preliminary data.</text>
</comment>
<dbReference type="InterPro" id="IPR013740">
    <property type="entry name" value="Redoxin"/>
</dbReference>
<dbReference type="Proteomes" id="UP000245168">
    <property type="component" value="Unassembled WGS sequence"/>
</dbReference>
<evidence type="ECO:0000256" key="5">
    <source>
        <dbReference type="ARBA" id="ARBA00023284"/>
    </source>
</evidence>
<sequence length="184" mass="19577">MNRVLLWAPVGSIAILLVVFAIALLRPSDSDGGDPLIGAPLPALPLTDFPGGRGDFDPDAVDGPYLLNVWASWCAPCRIEHPLLMALREDGVPIYGVVYRDDPADANAFLEQLGDPFAGLAADAEGRAAIELGLTGAPETFVIDEAGIVRARWRGAIDETTWRRSLAPEFEAARARAGADGETE</sequence>
<feature type="transmembrane region" description="Helical" evidence="6">
    <location>
        <begin position="6"/>
        <end position="25"/>
    </location>
</feature>
<evidence type="ECO:0000256" key="4">
    <source>
        <dbReference type="ARBA" id="ARBA00023157"/>
    </source>
</evidence>
<evidence type="ECO:0000259" key="7">
    <source>
        <dbReference type="PROSITE" id="PS51352"/>
    </source>
</evidence>
<keyword evidence="5" id="KW-0676">Redox-active center</keyword>
<dbReference type="InterPro" id="IPR013766">
    <property type="entry name" value="Thioredoxin_domain"/>
</dbReference>
<dbReference type="InterPro" id="IPR050553">
    <property type="entry name" value="Thioredoxin_ResA/DsbE_sf"/>
</dbReference>
<keyword evidence="9" id="KW-1185">Reference proteome</keyword>
<protein>
    <submittedName>
        <fullName evidence="8">Thiol:disulfide interchange protein</fullName>
    </submittedName>
</protein>
<keyword evidence="6" id="KW-0812">Transmembrane</keyword>
<gene>
    <name evidence="8" type="ORF">DDZ18_01245</name>
</gene>
<keyword evidence="4" id="KW-1015">Disulfide bond</keyword>
<dbReference type="NCBIfam" id="TIGR00385">
    <property type="entry name" value="dsbE"/>
    <property type="match status" value="1"/>
</dbReference>
<evidence type="ECO:0000256" key="1">
    <source>
        <dbReference type="ARBA" id="ARBA00004196"/>
    </source>
</evidence>
<comment type="subcellular location">
    <subcellularLocation>
        <location evidence="1">Cell envelope</location>
    </subcellularLocation>
</comment>
<dbReference type="GO" id="GO:0015036">
    <property type="term" value="F:disulfide oxidoreductase activity"/>
    <property type="evidence" value="ECO:0007669"/>
    <property type="project" value="InterPro"/>
</dbReference>
<proteinExistence type="inferred from homology"/>
<evidence type="ECO:0000256" key="6">
    <source>
        <dbReference type="SAM" id="Phobius"/>
    </source>
</evidence>
<comment type="similarity">
    <text evidence="2">Belongs to the thioredoxin family. DsbE subfamily.</text>
</comment>
<keyword evidence="6" id="KW-1133">Transmembrane helix</keyword>
<organism evidence="8 9">
    <name type="scientific">Marinicauda salina</name>
    <dbReference type="NCBI Taxonomy" id="2135793"/>
    <lineage>
        <taxon>Bacteria</taxon>
        <taxon>Pseudomonadati</taxon>
        <taxon>Pseudomonadota</taxon>
        <taxon>Alphaproteobacteria</taxon>
        <taxon>Maricaulales</taxon>
        <taxon>Maricaulaceae</taxon>
        <taxon>Marinicauda</taxon>
    </lineage>
</organism>
<evidence type="ECO:0000313" key="8">
    <source>
        <dbReference type="EMBL" id="PWE18262.1"/>
    </source>
</evidence>
<dbReference type="EMBL" id="QEXV01000001">
    <property type="protein sequence ID" value="PWE18262.1"/>
    <property type="molecule type" value="Genomic_DNA"/>
</dbReference>
<dbReference type="GO" id="GO:0017004">
    <property type="term" value="P:cytochrome complex assembly"/>
    <property type="evidence" value="ECO:0007669"/>
    <property type="project" value="UniProtKB-KW"/>
</dbReference>
<dbReference type="InterPro" id="IPR017937">
    <property type="entry name" value="Thioredoxin_CS"/>
</dbReference>
<accession>A0A2U2BW83</accession>
<name>A0A2U2BW83_9PROT</name>
<dbReference type="Gene3D" id="3.40.30.10">
    <property type="entry name" value="Glutaredoxin"/>
    <property type="match status" value="1"/>
</dbReference>
<keyword evidence="3" id="KW-0201">Cytochrome c-type biogenesis</keyword>
<dbReference type="InterPro" id="IPR036249">
    <property type="entry name" value="Thioredoxin-like_sf"/>
</dbReference>
<evidence type="ECO:0000256" key="2">
    <source>
        <dbReference type="ARBA" id="ARBA00007758"/>
    </source>
</evidence>
<dbReference type="PROSITE" id="PS00194">
    <property type="entry name" value="THIOREDOXIN_1"/>
    <property type="match status" value="1"/>
</dbReference>
<dbReference type="PROSITE" id="PS51352">
    <property type="entry name" value="THIOREDOXIN_2"/>
    <property type="match status" value="1"/>
</dbReference>
<evidence type="ECO:0000256" key="3">
    <source>
        <dbReference type="ARBA" id="ARBA00022748"/>
    </source>
</evidence>
<feature type="domain" description="Thioredoxin" evidence="7">
    <location>
        <begin position="35"/>
        <end position="171"/>
    </location>
</feature>
<keyword evidence="6" id="KW-0472">Membrane</keyword>
<dbReference type="AlphaFoldDB" id="A0A2U2BW83"/>
<dbReference type="InterPro" id="IPR004799">
    <property type="entry name" value="Periplasmic_diS_OxRdtase_DsbE"/>
</dbReference>
<dbReference type="SUPFAM" id="SSF52833">
    <property type="entry name" value="Thioredoxin-like"/>
    <property type="match status" value="1"/>
</dbReference>
<dbReference type="OrthoDB" id="9799347at2"/>
<dbReference type="Pfam" id="PF08534">
    <property type="entry name" value="Redoxin"/>
    <property type="match status" value="1"/>
</dbReference>
<dbReference type="PANTHER" id="PTHR42852">
    <property type="entry name" value="THIOL:DISULFIDE INTERCHANGE PROTEIN DSBE"/>
    <property type="match status" value="1"/>
</dbReference>
<evidence type="ECO:0000313" key="9">
    <source>
        <dbReference type="Proteomes" id="UP000245168"/>
    </source>
</evidence>
<dbReference type="GO" id="GO:0030288">
    <property type="term" value="C:outer membrane-bounded periplasmic space"/>
    <property type="evidence" value="ECO:0007669"/>
    <property type="project" value="InterPro"/>
</dbReference>
<dbReference type="PANTHER" id="PTHR42852:SF6">
    <property type="entry name" value="THIOL:DISULFIDE INTERCHANGE PROTEIN DSBE"/>
    <property type="match status" value="1"/>
</dbReference>
<reference evidence="9" key="1">
    <citation type="submission" date="2018-05" db="EMBL/GenBank/DDBJ databases">
        <authorList>
            <person name="Liu B.-T."/>
        </authorList>
    </citation>
    <scope>NUCLEOTIDE SEQUENCE [LARGE SCALE GENOMIC DNA]</scope>
    <source>
        <strain evidence="9">WD6-1</strain>
    </source>
</reference>
<dbReference type="RefSeq" id="WP_109251536.1">
    <property type="nucleotide sequence ID" value="NZ_QEXV01000001.1"/>
</dbReference>